<dbReference type="CDD" id="cd00592">
    <property type="entry name" value="HTH_MerR-like"/>
    <property type="match status" value="1"/>
</dbReference>
<proteinExistence type="predicted"/>
<evidence type="ECO:0000313" key="2">
    <source>
        <dbReference type="Proteomes" id="UP000185557"/>
    </source>
</evidence>
<dbReference type="Gene3D" id="1.10.1660.10">
    <property type="match status" value="1"/>
</dbReference>
<protein>
    <submittedName>
        <fullName evidence="1">Uncharacterized protein</fullName>
    </submittedName>
</protein>
<dbReference type="AlphaFoldDB" id="A0A1U7J002"/>
<dbReference type="STRING" id="549789.NIES30_21365"/>
<reference evidence="1 2" key="1">
    <citation type="submission" date="2016-11" db="EMBL/GenBank/DDBJ databases">
        <title>Draft Genome Sequences of Nine Cyanobacterial Strains from Diverse Habitats.</title>
        <authorList>
            <person name="Zhu T."/>
            <person name="Hou S."/>
            <person name="Lu X."/>
            <person name="Hess W.R."/>
        </authorList>
    </citation>
    <scope>NUCLEOTIDE SEQUENCE [LARGE SCALE GENOMIC DNA]</scope>
    <source>
        <strain evidence="1 2">NIES-30</strain>
    </source>
</reference>
<name>A0A1U7J002_9CYAN</name>
<evidence type="ECO:0000313" key="1">
    <source>
        <dbReference type="EMBL" id="OKH44787.1"/>
    </source>
</evidence>
<gene>
    <name evidence="1" type="ORF">NIES30_21365</name>
</gene>
<sequence length="161" mass="18320">MDWFPRRHAVVLARSSPGRLAYLEKTGIIIPQRSGDSSRLEVFYSWEQILEIRAISRLRQHLSFQTIRKILQYFDDHGISRTLRDKNLVINRHGVSWVQSGTTVSPQVIHLVSHGCSCIGQFVLALVEADASDFAFSSVTARSTAPKVVDLDRFRQKVRLS</sequence>
<keyword evidence="2" id="KW-1185">Reference proteome</keyword>
<comment type="caution">
    <text evidence="1">The sequence shown here is derived from an EMBL/GenBank/DDBJ whole genome shotgun (WGS) entry which is preliminary data.</text>
</comment>
<dbReference type="RefSeq" id="WP_073610488.1">
    <property type="nucleotide sequence ID" value="NZ_MRCG01000020.1"/>
</dbReference>
<accession>A0A1U7J002</accession>
<dbReference type="EMBL" id="MRCG01000020">
    <property type="protein sequence ID" value="OKH44787.1"/>
    <property type="molecule type" value="Genomic_DNA"/>
</dbReference>
<dbReference type="Proteomes" id="UP000185557">
    <property type="component" value="Unassembled WGS sequence"/>
</dbReference>
<organism evidence="1 2">
    <name type="scientific">Phormidium tenue NIES-30</name>
    <dbReference type="NCBI Taxonomy" id="549789"/>
    <lineage>
        <taxon>Bacteria</taxon>
        <taxon>Bacillati</taxon>
        <taxon>Cyanobacteriota</taxon>
        <taxon>Cyanophyceae</taxon>
        <taxon>Oscillatoriophycideae</taxon>
        <taxon>Oscillatoriales</taxon>
        <taxon>Oscillatoriaceae</taxon>
        <taxon>Phormidium</taxon>
    </lineage>
</organism>
<dbReference type="OrthoDB" id="532615at2"/>